<dbReference type="OrthoDB" id="3340804at2759"/>
<dbReference type="AlphaFoldDB" id="A0A2N1JH05"/>
<sequence length="158" mass="17885">MSTVTYRHRRVTPRTNDVNATVPPPMRVAERSNKLRTLLIIFAITTIALAGFQFLRLRTMRSKRVQIRTAAPPSAMVAQVAQSEKLSPVEPGTEGEVEVQFDETGELDLGTMQRLLDIMYRGPKDPEGYKSVEQDVDAQEGAYRFRKESQQDEHVPLL</sequence>
<reference evidence="2 3" key="1">
    <citation type="submission" date="2017-10" db="EMBL/GenBank/DDBJ databases">
        <title>A novel species of cold-tolerant Malassezia isolated from bats.</title>
        <authorList>
            <person name="Lorch J.M."/>
            <person name="Palmer J.M."/>
            <person name="Vanderwolf K.J."/>
            <person name="Schmidt K.Z."/>
            <person name="Verant M.L."/>
            <person name="Weller T.J."/>
            <person name="Blehert D.S."/>
        </authorList>
    </citation>
    <scope>NUCLEOTIDE SEQUENCE [LARGE SCALE GENOMIC DNA]</scope>
    <source>
        <strain evidence="2 3">NWHC:44797-103</strain>
    </source>
</reference>
<keyword evidence="1" id="KW-0812">Transmembrane</keyword>
<keyword evidence="1" id="KW-1133">Transmembrane helix</keyword>
<gene>
    <name evidence="2" type="ORF">MVES_000290</name>
</gene>
<dbReference type="EMBL" id="KZ454987">
    <property type="protein sequence ID" value="PKI85824.1"/>
    <property type="molecule type" value="Genomic_DNA"/>
</dbReference>
<dbReference type="Proteomes" id="UP000232875">
    <property type="component" value="Unassembled WGS sequence"/>
</dbReference>
<name>A0A2N1JH05_9BASI</name>
<keyword evidence="3" id="KW-1185">Reference proteome</keyword>
<accession>A0A2N1JH05</accession>
<evidence type="ECO:0000313" key="3">
    <source>
        <dbReference type="Proteomes" id="UP000232875"/>
    </source>
</evidence>
<keyword evidence="1" id="KW-0472">Membrane</keyword>
<evidence type="ECO:0000256" key="1">
    <source>
        <dbReference type="SAM" id="Phobius"/>
    </source>
</evidence>
<organism evidence="2 3">
    <name type="scientific">Malassezia vespertilionis</name>
    <dbReference type="NCBI Taxonomy" id="2020962"/>
    <lineage>
        <taxon>Eukaryota</taxon>
        <taxon>Fungi</taxon>
        <taxon>Dikarya</taxon>
        <taxon>Basidiomycota</taxon>
        <taxon>Ustilaginomycotina</taxon>
        <taxon>Malasseziomycetes</taxon>
        <taxon>Malasseziales</taxon>
        <taxon>Malasseziaceae</taxon>
        <taxon>Malassezia</taxon>
    </lineage>
</organism>
<protein>
    <submittedName>
        <fullName evidence="2">Uncharacterized protein</fullName>
    </submittedName>
</protein>
<feature type="transmembrane region" description="Helical" evidence="1">
    <location>
        <begin position="35"/>
        <end position="55"/>
    </location>
</feature>
<evidence type="ECO:0000313" key="2">
    <source>
        <dbReference type="EMBL" id="PKI85824.1"/>
    </source>
</evidence>
<proteinExistence type="predicted"/>